<evidence type="ECO:0000256" key="18">
    <source>
        <dbReference type="PIRSR" id="PIRSR017689-1"/>
    </source>
</evidence>
<dbReference type="InterPro" id="IPR015424">
    <property type="entry name" value="PyrdxlP-dep_Trfase"/>
</dbReference>
<feature type="region of interest" description="Disordered" evidence="20">
    <location>
        <begin position="480"/>
        <end position="506"/>
    </location>
</feature>
<evidence type="ECO:0000256" key="7">
    <source>
        <dbReference type="ARBA" id="ARBA00022555"/>
    </source>
</evidence>
<dbReference type="SUPFAM" id="SSF53383">
    <property type="entry name" value="PLP-dependent transferases"/>
    <property type="match status" value="2"/>
</dbReference>
<feature type="binding site" evidence="18">
    <location>
        <position position="103"/>
    </location>
    <ligand>
        <name>substrate</name>
    </ligand>
</feature>
<sequence>MDWSAPASSMISSGYLQQGQQAIQRRKKQFRSLLSERRLPTSGWDDQSIEMFLQEVAAMDSNNFLDSVGVGEREARVASGLVARRHYGLAHGIGRSGDIAAEQPKAAGSSLLQKLTNVLTKDTLRLAGFGDLGEVSVIPVATGMAISLTVLALKAGRPSGAEYMLWPRVDQKTCLKSLVLAGVKVVPMPMKRIGDQLCTDIDSLGAKVSELGADKVLGIVTTTSCFAPRAADDVVAVAKLCAEHGIGHIINNAYGVQAQQLTRQITMAWRRGRVDAVIQSTDKNFMVPVGGAVICAGAKNDELVAKVNQSYPGRASMAPSLDLLITLLHWGATGWTKVLQEREELLPAMRIALSQFAKDHGERLLDTPGNPISMAITLDNHHAWSCQAKQRETAEGLQPDPSMLNPSSSIAQGHACSLHSDHQLAQRSSTQFLDDSLTAQIFPGQPCLPQLSEAGIDSCDSMPQGRCSRQDDALRAMTPVSGPALEAGPSNASCTQQEQSPTYDADVAGQSDPPITFLGSMLFSRCVSGTRVIARHKHQKVAGYSFEGYGSHCDDYEHCYLTAAAALGATMQEVHEFLQRLDLCMKQFCKHAQK</sequence>
<dbReference type="InterPro" id="IPR015421">
    <property type="entry name" value="PyrdxlP-dep_Trfase_major"/>
</dbReference>
<feature type="modified residue" description="N6-(pyridoxal phosphate)lysine" evidence="19">
    <location>
        <position position="283"/>
    </location>
</feature>
<evidence type="ECO:0000256" key="19">
    <source>
        <dbReference type="PIRSR" id="PIRSR017689-50"/>
    </source>
</evidence>
<dbReference type="PANTHER" id="PTHR12944:SF2">
    <property type="entry name" value="O-PHOSPHOSERYL-TRNA(SEC) SELENIUM TRANSFERASE"/>
    <property type="match status" value="1"/>
</dbReference>
<dbReference type="Gene3D" id="3.40.640.10">
    <property type="entry name" value="Type I PLP-dependent aspartate aminotransferase-like (Major domain)"/>
    <property type="match status" value="1"/>
</dbReference>
<comment type="caution">
    <text evidence="21">The sequence shown here is derived from an EMBL/GenBank/DDBJ whole genome shotgun (WGS) entry which is preliminary data.</text>
</comment>
<dbReference type="AlphaFoldDB" id="A0AAW1RIN8"/>
<gene>
    <name evidence="21" type="ORF">WJX74_009561</name>
</gene>
<keyword evidence="11 17" id="KW-0648">Protein biosynthesis</keyword>
<evidence type="ECO:0000256" key="10">
    <source>
        <dbReference type="ARBA" id="ARBA00022898"/>
    </source>
</evidence>
<evidence type="ECO:0000256" key="9">
    <source>
        <dbReference type="ARBA" id="ARBA00022884"/>
    </source>
</evidence>
<keyword evidence="8 17" id="KW-0808">Transferase</keyword>
<evidence type="ECO:0000256" key="12">
    <source>
        <dbReference type="ARBA" id="ARBA00023266"/>
    </source>
</evidence>
<name>A0AAW1RIN8_9CHLO</name>
<keyword evidence="7 17" id="KW-0820">tRNA-binding</keyword>
<dbReference type="GO" id="GO:0005737">
    <property type="term" value="C:cytoplasm"/>
    <property type="evidence" value="ECO:0007669"/>
    <property type="project" value="UniProtKB-SubCell"/>
</dbReference>
<comment type="function">
    <text evidence="2 17">Converts O-phosphoseryl-tRNA(Sec) to selenocysteinyl-tRNA(Sec) required for selenoprotein biosynthesis.</text>
</comment>
<evidence type="ECO:0000256" key="5">
    <source>
        <dbReference type="ARBA" id="ARBA00012464"/>
    </source>
</evidence>
<dbReference type="NCBIfam" id="TIGR03531">
    <property type="entry name" value="selenium_SpcS"/>
    <property type="match status" value="1"/>
</dbReference>
<evidence type="ECO:0000256" key="16">
    <source>
        <dbReference type="ARBA" id="ARBA00048808"/>
    </source>
</evidence>
<keyword evidence="9 17" id="KW-0694">RNA-binding</keyword>
<evidence type="ECO:0000256" key="6">
    <source>
        <dbReference type="ARBA" id="ARBA00021963"/>
    </source>
</evidence>
<keyword evidence="22" id="KW-1185">Reference proteome</keyword>
<evidence type="ECO:0000256" key="3">
    <source>
        <dbReference type="ARBA" id="ARBA00004822"/>
    </source>
</evidence>
<feature type="binding site" evidence="18">
    <location>
        <position position="96"/>
    </location>
    <ligand>
        <name>substrate</name>
    </ligand>
</feature>
<keyword evidence="12 17" id="KW-0711">Selenium</keyword>
<dbReference type="InterPro" id="IPR015422">
    <property type="entry name" value="PyrdxlP-dep_Trfase_small"/>
</dbReference>
<evidence type="ECO:0000256" key="4">
    <source>
        <dbReference type="ARBA" id="ARBA00007037"/>
    </source>
</evidence>
<evidence type="ECO:0000256" key="8">
    <source>
        <dbReference type="ARBA" id="ARBA00022679"/>
    </source>
</evidence>
<comment type="catalytic activity">
    <reaction evidence="16 17">
        <text>O-phospho-L-seryl-tRNA(Sec) + selenophosphate + H2O = L-selenocysteinyl-tRNA(Sec) + 2 phosphate</text>
        <dbReference type="Rhea" id="RHEA:25041"/>
        <dbReference type="Rhea" id="RHEA-COMP:9743"/>
        <dbReference type="Rhea" id="RHEA-COMP:9947"/>
        <dbReference type="ChEBI" id="CHEBI:15377"/>
        <dbReference type="ChEBI" id="CHEBI:16144"/>
        <dbReference type="ChEBI" id="CHEBI:43474"/>
        <dbReference type="ChEBI" id="CHEBI:78551"/>
        <dbReference type="ChEBI" id="CHEBI:78573"/>
        <dbReference type="EC" id="2.9.1.2"/>
    </reaction>
</comment>
<protein>
    <recommendedName>
        <fullName evidence="6 17">O-phosphoseryl-tRNA(Sec) selenium transferase</fullName>
        <ecNumber evidence="5 17">2.9.1.2</ecNumber>
    </recommendedName>
    <alternativeName>
        <fullName evidence="13 17">Selenocysteine synthase</fullName>
    </alternativeName>
    <alternativeName>
        <fullName evidence="14 17">Selenocysteinyl-tRNA(Sec) synthase</fullName>
    </alternativeName>
    <alternativeName>
        <fullName evidence="15 17">Sep-tRNA:Sec-tRNA synthase</fullName>
    </alternativeName>
</protein>
<dbReference type="Proteomes" id="UP001438707">
    <property type="component" value="Unassembled WGS sequence"/>
</dbReference>
<evidence type="ECO:0000313" key="21">
    <source>
        <dbReference type="EMBL" id="KAK9833186.1"/>
    </source>
</evidence>
<dbReference type="InterPro" id="IPR008829">
    <property type="entry name" value="SepSecS/SepCysS"/>
</dbReference>
<evidence type="ECO:0000256" key="2">
    <source>
        <dbReference type="ARBA" id="ARBA00002552"/>
    </source>
</evidence>
<feature type="region of interest" description="Disordered" evidence="20">
    <location>
        <begin position="389"/>
        <end position="416"/>
    </location>
</feature>
<feature type="compositionally biased region" description="Polar residues" evidence="20">
    <location>
        <begin position="490"/>
        <end position="502"/>
    </location>
</feature>
<feature type="site" description="May act as a substrate filter by repelling compounds with a negatively charged alpha-carboxylate" evidence="19">
    <location>
        <position position="72"/>
    </location>
</feature>
<proteinExistence type="inferred from homology"/>
<evidence type="ECO:0000256" key="11">
    <source>
        <dbReference type="ARBA" id="ARBA00022917"/>
    </source>
</evidence>
<feature type="binding site" evidence="18">
    <location>
        <position position="95"/>
    </location>
    <ligand>
        <name>substrate</name>
    </ligand>
</feature>
<dbReference type="InterPro" id="IPR019872">
    <property type="entry name" value="Sec-tRNA_Se_transferase"/>
</dbReference>
<accession>A0AAW1RIN8</accession>
<dbReference type="GO" id="GO:0001717">
    <property type="term" value="P:conversion of seryl-tRNAsec to selenocys-tRNAsec"/>
    <property type="evidence" value="ECO:0007669"/>
    <property type="project" value="UniProtKB-UniRule"/>
</dbReference>
<dbReference type="GO" id="GO:0001514">
    <property type="term" value="P:selenocysteine incorporation"/>
    <property type="evidence" value="ECO:0007669"/>
    <property type="project" value="TreeGrafter"/>
</dbReference>
<reference evidence="21 22" key="1">
    <citation type="journal article" date="2024" name="Nat. Commun.">
        <title>Phylogenomics reveals the evolutionary origins of lichenization in chlorophyte algae.</title>
        <authorList>
            <person name="Puginier C."/>
            <person name="Libourel C."/>
            <person name="Otte J."/>
            <person name="Skaloud P."/>
            <person name="Haon M."/>
            <person name="Grisel S."/>
            <person name="Petersen M."/>
            <person name="Berrin J.G."/>
            <person name="Delaux P.M."/>
            <person name="Dal Grande F."/>
            <person name="Keller J."/>
        </authorList>
    </citation>
    <scope>NUCLEOTIDE SEQUENCE [LARGE SCALE GENOMIC DNA]</scope>
    <source>
        <strain evidence="21 22">SAG 2145</strain>
    </source>
</reference>
<dbReference type="EC" id="2.9.1.2" evidence="5 17"/>
<keyword evidence="10 17" id="KW-0663">Pyridoxal phosphate</keyword>
<organism evidence="21 22">
    <name type="scientific">Apatococcus lobatus</name>
    <dbReference type="NCBI Taxonomy" id="904363"/>
    <lineage>
        <taxon>Eukaryota</taxon>
        <taxon>Viridiplantae</taxon>
        <taxon>Chlorophyta</taxon>
        <taxon>core chlorophytes</taxon>
        <taxon>Trebouxiophyceae</taxon>
        <taxon>Chlorellales</taxon>
        <taxon>Chlorellaceae</taxon>
        <taxon>Apatococcus</taxon>
    </lineage>
</organism>
<keyword evidence="17" id="KW-0963">Cytoplasm</keyword>
<evidence type="ECO:0000256" key="13">
    <source>
        <dbReference type="ARBA" id="ARBA00030669"/>
    </source>
</evidence>
<comment type="subcellular location">
    <subcellularLocation>
        <location evidence="17">Cytoplasm</location>
    </subcellularLocation>
</comment>
<comment type="cofactor">
    <cofactor evidence="1 17 19">
        <name>pyridoxal 5'-phosphate</name>
        <dbReference type="ChEBI" id="CHEBI:597326"/>
    </cofactor>
</comment>
<feature type="binding site" evidence="18">
    <location>
        <position position="73"/>
    </location>
    <ligand>
        <name>pyridoxal 5'-phosphate</name>
        <dbReference type="ChEBI" id="CHEBI:597326"/>
    </ligand>
</feature>
<comment type="pathway">
    <text evidence="3 17">Aminoacyl-tRNA biosynthesis; selenocysteinyl-tRNA(Sec) biosynthesis; selenocysteinyl-tRNA(Sec) from L-seryl-tRNA(Sec) (archaeal/eukaryal route): step 2/2.</text>
</comment>
<evidence type="ECO:0000256" key="15">
    <source>
        <dbReference type="ARBA" id="ARBA00032693"/>
    </source>
</evidence>
<dbReference type="GO" id="GO:0098621">
    <property type="term" value="F:O-phosphoseryl-tRNA(Sec) selenium transferase activity"/>
    <property type="evidence" value="ECO:0007669"/>
    <property type="project" value="UniProtKB-EC"/>
</dbReference>
<dbReference type="Gene3D" id="3.90.1150.10">
    <property type="entry name" value="Aspartate Aminotransferase, domain 1"/>
    <property type="match status" value="1"/>
</dbReference>
<evidence type="ECO:0000256" key="20">
    <source>
        <dbReference type="SAM" id="MobiDB-lite"/>
    </source>
</evidence>
<dbReference type="GO" id="GO:0000049">
    <property type="term" value="F:tRNA binding"/>
    <property type="evidence" value="ECO:0007669"/>
    <property type="project" value="UniProtKB-UniRule"/>
</dbReference>
<comment type="similarity">
    <text evidence="4 17">Belongs to the SepSecS family.</text>
</comment>
<evidence type="ECO:0000256" key="17">
    <source>
        <dbReference type="PIRNR" id="PIRNR017689"/>
    </source>
</evidence>
<evidence type="ECO:0000313" key="22">
    <source>
        <dbReference type="Proteomes" id="UP001438707"/>
    </source>
</evidence>
<dbReference type="Pfam" id="PF05889">
    <property type="entry name" value="SepSecS"/>
    <property type="match status" value="2"/>
</dbReference>
<feature type="binding site" evidence="18">
    <location>
        <position position="314"/>
    </location>
    <ligand>
        <name>substrate</name>
    </ligand>
</feature>
<feature type="binding site" evidence="18">
    <location>
        <position position="270"/>
    </location>
    <ligand>
        <name>tRNA</name>
        <dbReference type="ChEBI" id="CHEBI:17843"/>
    </ligand>
</feature>
<evidence type="ECO:0000256" key="1">
    <source>
        <dbReference type="ARBA" id="ARBA00001933"/>
    </source>
</evidence>
<dbReference type="PANTHER" id="PTHR12944">
    <property type="entry name" value="SOLUBLE LIVER ANTIGEN/LIVER PANCREAS ANTIGEN"/>
    <property type="match status" value="1"/>
</dbReference>
<evidence type="ECO:0000256" key="14">
    <source>
        <dbReference type="ARBA" id="ARBA00032048"/>
    </source>
</evidence>
<dbReference type="EMBL" id="JALJOS010000011">
    <property type="protein sequence ID" value="KAK9833186.1"/>
    <property type="molecule type" value="Genomic_DNA"/>
</dbReference>
<dbReference type="PIRSF" id="PIRSF017689">
    <property type="entry name" value="SepSecS"/>
    <property type="match status" value="1"/>
</dbReference>